<name>A0A4U0GYN2_9SPHI</name>
<dbReference type="PANTHER" id="PTHR45586">
    <property type="entry name" value="TPR REPEAT-CONTAINING PROTEIN PA4667"/>
    <property type="match status" value="1"/>
</dbReference>
<dbReference type="PANTHER" id="PTHR45586:SF1">
    <property type="entry name" value="LIPOPOLYSACCHARIDE ASSEMBLY PROTEIN B"/>
    <property type="match status" value="1"/>
</dbReference>
<dbReference type="SMART" id="SM00028">
    <property type="entry name" value="TPR"/>
    <property type="match status" value="5"/>
</dbReference>
<organism evidence="4 5">
    <name type="scientific">Sphingobacterium alkalisoli</name>
    <dbReference type="NCBI Taxonomy" id="1874115"/>
    <lineage>
        <taxon>Bacteria</taxon>
        <taxon>Pseudomonadati</taxon>
        <taxon>Bacteroidota</taxon>
        <taxon>Sphingobacteriia</taxon>
        <taxon>Sphingobacteriales</taxon>
        <taxon>Sphingobacteriaceae</taxon>
        <taxon>Sphingobacterium</taxon>
    </lineage>
</organism>
<reference evidence="4 5" key="1">
    <citation type="submission" date="2019-04" db="EMBL/GenBank/DDBJ databases">
        <title>Sphingobacterium olei sp. nov., isolated from oil-contaminated soil.</title>
        <authorList>
            <person name="Liu B."/>
        </authorList>
    </citation>
    <scope>NUCLEOTIDE SEQUENCE [LARGE SCALE GENOMIC DNA]</scope>
    <source>
        <strain evidence="4 5">Y3L14</strain>
    </source>
</reference>
<dbReference type="AlphaFoldDB" id="A0A4U0GYN2"/>
<dbReference type="PROSITE" id="PS50005">
    <property type="entry name" value="TPR"/>
    <property type="match status" value="2"/>
</dbReference>
<protein>
    <submittedName>
        <fullName evidence="4">Tetratricopeptide repeat protein</fullName>
    </submittedName>
</protein>
<dbReference type="PROSITE" id="PS51257">
    <property type="entry name" value="PROKAR_LIPOPROTEIN"/>
    <property type="match status" value="1"/>
</dbReference>
<dbReference type="OrthoDB" id="1522549at2"/>
<keyword evidence="5" id="KW-1185">Reference proteome</keyword>
<feature type="repeat" description="TPR" evidence="3">
    <location>
        <begin position="317"/>
        <end position="350"/>
    </location>
</feature>
<accession>A0A4U0GYN2</accession>
<dbReference type="Gene3D" id="1.25.40.10">
    <property type="entry name" value="Tetratricopeptide repeat domain"/>
    <property type="match status" value="3"/>
</dbReference>
<evidence type="ECO:0000256" key="3">
    <source>
        <dbReference type="PROSITE-ProRule" id="PRU00339"/>
    </source>
</evidence>
<dbReference type="Proteomes" id="UP000309872">
    <property type="component" value="Unassembled WGS sequence"/>
</dbReference>
<feature type="repeat" description="TPR" evidence="3">
    <location>
        <begin position="355"/>
        <end position="388"/>
    </location>
</feature>
<sequence>MLNLKKIYWLKKICFLLFLGLTTSAFVMGCKGIKKNNSTFQKADAEDDTIVRYNFMQNVTTKYNILYNANLMLEKERDAIANTKKHNYQIRQTVFDEPAAQGDSHVMMDSLVKKAYKVVNTKQESKYVNEAYFIIGKTNYYKGSYYTALEFFDQIIRNSGEQVGFVPMGYAWKSRALLQIGKEEQAKLMVDSAFATLSDEKDVRTFVNASKANYLIRNGEELEAIPYLEYALESNSDLSNKRRWMFLLAQLYRDNGQPEQALQYFQQISRSNVPYDMAFEASLQTAFLKGNSYSSIEDRVKPLKRMLREGKNDGYQDQILFQIGDIYYADGKIEEALAAYSKSLSEPKRNNYQTTETYLKLGDHYFENGKYQLAQLYYDSVAIVLPADYTDVNKIRRKLGYMSEITRLYEEIAWQDTLLQLAGLNEPDLESVLEGYADVALQAKKFEIEKAKQAKTTAKNKRNTSQNSNAALMAFNTPTNSLATNSDKTFYFNNQDELVLGQSSFRRRWGNRQLKDNWRYEADNSAAVKVTQNVPVGPDLVKDDEIELDEALFVSAVKSKYTSEIPKEKEAYEASHKKVHDNLIVIGNIYRDYTKDNIDAIKVYEEFLRRYPNTEAGAEIYYSLYRMYDGLDQAKSLDYKTRLIALYPKSLHAQIALDPSYMDKLKRDKNILDRVFEKLFTLYTNGDHATVISEADKDLKERFANTGLVAQVEYLRALAIGRVGRVDDFTEALNDIVAKYPADSLVVPLAKENLAFIVQHPDYFTHRVNALQDIDKSRVAFIDEPHMTAWPSLGIDGDYRTGTAIVQEIPKPKEELLIAKVEPKVEQLTNNEVAAKVEKEKIPAKVEVAIKDEIKNKEPEKETLLKIEEKAVSEELNQEVVVEIEEEERRLAGLSGIAVDGKITANTQANTNVSLGQINRPLGQVNIDLGPNDYRDKKLFPDTATYYFTINVMDAKLNMAPSRYGVGQFNRTRYAQSAINHQLKMVNGENQLIFIGPFNTFEEVKGYESKILPMMHEIMKVPVEIYNTFVITKDVFPSLTDGVQIKNYHQTYSEQ</sequence>
<comment type="caution">
    <text evidence="4">The sequence shown here is derived from an EMBL/GenBank/DDBJ whole genome shotgun (WGS) entry which is preliminary data.</text>
</comment>
<dbReference type="EMBL" id="SUKA01000004">
    <property type="protein sequence ID" value="TJY64321.1"/>
    <property type="molecule type" value="Genomic_DNA"/>
</dbReference>
<evidence type="ECO:0000313" key="4">
    <source>
        <dbReference type="EMBL" id="TJY64321.1"/>
    </source>
</evidence>
<evidence type="ECO:0000256" key="2">
    <source>
        <dbReference type="ARBA" id="ARBA00022803"/>
    </source>
</evidence>
<evidence type="ECO:0000313" key="5">
    <source>
        <dbReference type="Proteomes" id="UP000309872"/>
    </source>
</evidence>
<evidence type="ECO:0000256" key="1">
    <source>
        <dbReference type="ARBA" id="ARBA00022737"/>
    </source>
</evidence>
<keyword evidence="1" id="KW-0677">Repeat</keyword>
<proteinExistence type="predicted"/>
<dbReference type="Pfam" id="PF13432">
    <property type="entry name" value="TPR_16"/>
    <property type="match status" value="2"/>
</dbReference>
<dbReference type="InterPro" id="IPR019734">
    <property type="entry name" value="TPR_rpt"/>
</dbReference>
<gene>
    <name evidence="4" type="ORF">FAZ19_14035</name>
</gene>
<dbReference type="InterPro" id="IPR011990">
    <property type="entry name" value="TPR-like_helical_dom_sf"/>
</dbReference>
<keyword evidence="2 3" id="KW-0802">TPR repeat</keyword>
<dbReference type="InterPro" id="IPR051012">
    <property type="entry name" value="CellSynth/LPSAsmb/PSIAsmb"/>
</dbReference>
<dbReference type="SUPFAM" id="SSF48452">
    <property type="entry name" value="TPR-like"/>
    <property type="match status" value="2"/>
</dbReference>
<dbReference type="RefSeq" id="WP_136821381.1">
    <property type="nucleotide sequence ID" value="NZ_BMJX01000004.1"/>
</dbReference>